<dbReference type="EMBL" id="LOSJ02000002">
    <property type="protein sequence ID" value="PNM56185.1"/>
    <property type="molecule type" value="Genomic_DNA"/>
</dbReference>
<dbReference type="Proteomes" id="UP000053748">
    <property type="component" value="Unassembled WGS sequence"/>
</dbReference>
<evidence type="ECO:0000313" key="7">
    <source>
        <dbReference type="EMBL" id="PNM56185.1"/>
    </source>
</evidence>
<keyword evidence="4" id="KW-0067">ATP-binding</keyword>
<dbReference type="Gene3D" id="3.40.50.12780">
    <property type="entry name" value="N-terminal domain of ligase-like"/>
    <property type="match status" value="1"/>
</dbReference>
<dbReference type="Pfam" id="PF13193">
    <property type="entry name" value="AMP-binding_C"/>
    <property type="match status" value="1"/>
</dbReference>
<dbReference type="OrthoDB" id="9803968at2"/>
<dbReference type="InterPro" id="IPR025110">
    <property type="entry name" value="AMP-bd_C"/>
</dbReference>
<dbReference type="GO" id="GO:0031956">
    <property type="term" value="F:medium-chain fatty acid-CoA ligase activity"/>
    <property type="evidence" value="ECO:0007669"/>
    <property type="project" value="TreeGrafter"/>
</dbReference>
<keyword evidence="8" id="KW-1185">Reference proteome</keyword>
<dbReference type="AlphaFoldDB" id="A0A2J9UXF5"/>
<dbReference type="Pfam" id="PF00501">
    <property type="entry name" value="AMP-binding"/>
    <property type="match status" value="1"/>
</dbReference>
<gene>
    <name evidence="7" type="ORF">AL544_008880</name>
</gene>
<dbReference type="GO" id="GO:0008756">
    <property type="term" value="F:o-succinylbenzoate-CoA ligase activity"/>
    <property type="evidence" value="ECO:0007669"/>
    <property type="project" value="InterPro"/>
</dbReference>
<dbReference type="PANTHER" id="PTHR43201">
    <property type="entry name" value="ACYL-COA SYNTHETASE"/>
    <property type="match status" value="1"/>
</dbReference>
<dbReference type="NCBIfam" id="TIGR01923">
    <property type="entry name" value="menE"/>
    <property type="match status" value="1"/>
</dbReference>
<evidence type="ECO:0000256" key="2">
    <source>
        <dbReference type="ARBA" id="ARBA00022598"/>
    </source>
</evidence>
<reference evidence="7" key="1">
    <citation type="submission" date="2017-12" db="EMBL/GenBank/DDBJ databases">
        <title>FDA dAtabase for Regulatory Grade micrObial Sequences (FDA-ARGOS): Supporting development and validation of Infectious Disease Dx tests.</title>
        <authorList>
            <person name="Hoffmann M."/>
            <person name="Allard M."/>
            <person name="Evans P."/>
            <person name="Brown E."/>
            <person name="Tallon L.J."/>
            <person name="Sadzewicz L."/>
            <person name="Sengamalay N."/>
            <person name="Ott S."/>
            <person name="Godinez A."/>
            <person name="Nagaraj S."/>
            <person name="Vavikolanu K."/>
            <person name="Aluvathingal J."/>
            <person name="Nadendla S."/>
            <person name="Hobson J."/>
            <person name="Sichtig H."/>
        </authorList>
    </citation>
    <scope>NUCLEOTIDE SEQUENCE [LARGE SCALE GENOMIC DNA]</scope>
    <source>
        <strain evidence="7">FDAARGOS_113</strain>
    </source>
</reference>
<feature type="domain" description="AMP-dependent synthetase/ligase" evidence="5">
    <location>
        <begin position="14"/>
        <end position="335"/>
    </location>
</feature>
<keyword evidence="2 7" id="KW-0436">Ligase</keyword>
<dbReference type="GO" id="GO:0005524">
    <property type="term" value="F:ATP binding"/>
    <property type="evidence" value="ECO:0007669"/>
    <property type="project" value="UniProtKB-KW"/>
</dbReference>
<protein>
    <submittedName>
        <fullName evidence="7">O-succinylbenzoate--CoA ligase</fullName>
    </submittedName>
</protein>
<dbReference type="InterPro" id="IPR045851">
    <property type="entry name" value="AMP-bd_C_sf"/>
</dbReference>
<dbReference type="Gene3D" id="3.30.300.30">
    <property type="match status" value="1"/>
</dbReference>
<organism evidence="7 8">
    <name type="scientific">Vibrio mimicus</name>
    <dbReference type="NCBI Taxonomy" id="674"/>
    <lineage>
        <taxon>Bacteria</taxon>
        <taxon>Pseudomonadati</taxon>
        <taxon>Pseudomonadota</taxon>
        <taxon>Gammaproteobacteria</taxon>
        <taxon>Vibrionales</taxon>
        <taxon>Vibrionaceae</taxon>
        <taxon>Vibrio</taxon>
    </lineage>
</organism>
<sequence length="477" mass="52267">MALGIDPVNSLWHAWIERDPNQVALNHAGQTLSWQALDRQVAHYAKALREQGVQAGEVVTLAGKNHLHTVLWFLACTQVGALCAFVAPQPLARLQEKLATLYAEQSPKHLWLAPSCALSEEEIAELNTHLLSLPDERDETVDGEKVSSQFSCEQLATLIFTSGSTGAAKAVAHTHQQHLASARGLLVQFAFTESDSWLLSLPLYHISGVAILYRWLAVGATLKIGTGDLQGDIAGVTHASLVPTQLKRLLDSRCPLTLKRVLLGGSHIPVELAQMAAKRGIDTWLGYGMTEAASTVTAKRVDGLSGNGELLDHRELRIVDGRIFIGGQTLAQGYYRQGQRVPLTNEQGWFDSKDLGRWQGNNLLIDGRADNLFISGGENIHCEEIEAVLNQHPQVHVAIVVPVQDSEYGARPVAIIRSEAQWSQAIGDAWCQGKLEKFKWPIMYFLLPDTLLDGGIKVSRAAIKAWLSAQQTTFKLL</sequence>
<name>A0A2J9UXF5_VIBMI</name>
<evidence type="ECO:0000256" key="4">
    <source>
        <dbReference type="ARBA" id="ARBA00022840"/>
    </source>
</evidence>
<evidence type="ECO:0000259" key="5">
    <source>
        <dbReference type="Pfam" id="PF00501"/>
    </source>
</evidence>
<evidence type="ECO:0000259" key="6">
    <source>
        <dbReference type="Pfam" id="PF13193"/>
    </source>
</evidence>
<dbReference type="GO" id="GO:0006631">
    <property type="term" value="P:fatty acid metabolic process"/>
    <property type="evidence" value="ECO:0007669"/>
    <property type="project" value="TreeGrafter"/>
</dbReference>
<dbReference type="NCBIfam" id="NF006539">
    <property type="entry name" value="PRK09029.1"/>
    <property type="match status" value="1"/>
</dbReference>
<dbReference type="InterPro" id="IPR020845">
    <property type="entry name" value="AMP-binding_CS"/>
</dbReference>
<keyword evidence="3" id="KW-0547">Nucleotide-binding</keyword>
<feature type="domain" description="AMP-binding enzyme C-terminal" evidence="6">
    <location>
        <begin position="384"/>
        <end position="439"/>
    </location>
</feature>
<keyword evidence="1" id="KW-0474">Menaquinone biosynthesis</keyword>
<dbReference type="InterPro" id="IPR010192">
    <property type="entry name" value="MenE"/>
</dbReference>
<dbReference type="SUPFAM" id="SSF56801">
    <property type="entry name" value="Acetyl-CoA synthetase-like"/>
    <property type="match status" value="1"/>
</dbReference>
<dbReference type="STRING" id="674.VM_05120"/>
<dbReference type="CDD" id="cd17630">
    <property type="entry name" value="OSB_MenE-like"/>
    <property type="match status" value="1"/>
</dbReference>
<evidence type="ECO:0000256" key="1">
    <source>
        <dbReference type="ARBA" id="ARBA00022428"/>
    </source>
</evidence>
<comment type="caution">
    <text evidence="7">The sequence shown here is derived from an EMBL/GenBank/DDBJ whole genome shotgun (WGS) entry which is preliminary data.</text>
</comment>
<evidence type="ECO:0000256" key="3">
    <source>
        <dbReference type="ARBA" id="ARBA00022741"/>
    </source>
</evidence>
<proteinExistence type="predicted"/>
<dbReference type="PROSITE" id="PS00455">
    <property type="entry name" value="AMP_BINDING"/>
    <property type="match status" value="1"/>
</dbReference>
<dbReference type="InterPro" id="IPR042099">
    <property type="entry name" value="ANL_N_sf"/>
</dbReference>
<evidence type="ECO:0000313" key="8">
    <source>
        <dbReference type="Proteomes" id="UP000053748"/>
    </source>
</evidence>
<dbReference type="RefSeq" id="WP_001173515.1">
    <property type="nucleotide sequence ID" value="NZ_CAWMSS010000001.1"/>
</dbReference>
<dbReference type="GO" id="GO:0009234">
    <property type="term" value="P:menaquinone biosynthetic process"/>
    <property type="evidence" value="ECO:0007669"/>
    <property type="project" value="UniProtKB-KW"/>
</dbReference>
<dbReference type="PANTHER" id="PTHR43201:SF32">
    <property type="entry name" value="2-SUCCINYLBENZOATE--COA LIGASE, CHLOROPLASTIC_PEROXISOMAL"/>
    <property type="match status" value="1"/>
</dbReference>
<accession>A0A2J9UXF5</accession>
<dbReference type="InterPro" id="IPR000873">
    <property type="entry name" value="AMP-dep_synth/lig_dom"/>
</dbReference>